<dbReference type="EMBL" id="PVNL01000118">
    <property type="protein sequence ID" value="PRQ00415.1"/>
    <property type="molecule type" value="Genomic_DNA"/>
</dbReference>
<sequence length="174" mass="18461">MFVAWRLLADDSEAGEDQLAELDDNDSDAAKASPAHAPNEAPSPAAAEPEPDPHTPAPRTAPTSVEDALAAALPPGPAAPGPTRPKTQSLSDKDFREAMVDARDDIVASCLDTRMRRTLKVSLKVAPTGEVSFARVVGGLADTQLGRCVVKRVYQIEFPATHEGGGHVYTLRLR</sequence>
<feature type="compositionally biased region" description="Pro residues" evidence="1">
    <location>
        <begin position="74"/>
        <end position="83"/>
    </location>
</feature>
<evidence type="ECO:0000256" key="1">
    <source>
        <dbReference type="SAM" id="MobiDB-lite"/>
    </source>
</evidence>
<evidence type="ECO:0000313" key="3">
    <source>
        <dbReference type="Proteomes" id="UP000238823"/>
    </source>
</evidence>
<organism evidence="2 3">
    <name type="scientific">Enhygromyxa salina</name>
    <dbReference type="NCBI Taxonomy" id="215803"/>
    <lineage>
        <taxon>Bacteria</taxon>
        <taxon>Pseudomonadati</taxon>
        <taxon>Myxococcota</taxon>
        <taxon>Polyangia</taxon>
        <taxon>Nannocystales</taxon>
        <taxon>Nannocystaceae</taxon>
        <taxon>Enhygromyxa</taxon>
    </lineage>
</organism>
<proteinExistence type="predicted"/>
<gene>
    <name evidence="2" type="ORF">ENSA7_59090</name>
</gene>
<feature type="region of interest" description="Disordered" evidence="1">
    <location>
        <begin position="9"/>
        <end position="94"/>
    </location>
</feature>
<evidence type="ECO:0000313" key="2">
    <source>
        <dbReference type="EMBL" id="PRQ00415.1"/>
    </source>
</evidence>
<comment type="caution">
    <text evidence="2">The sequence shown here is derived from an EMBL/GenBank/DDBJ whole genome shotgun (WGS) entry which is preliminary data.</text>
</comment>
<dbReference type="Proteomes" id="UP000238823">
    <property type="component" value="Unassembled WGS sequence"/>
</dbReference>
<dbReference type="AlphaFoldDB" id="A0A2S9Y5Q0"/>
<feature type="compositionally biased region" description="Low complexity" evidence="1">
    <location>
        <begin position="32"/>
        <end position="48"/>
    </location>
</feature>
<feature type="compositionally biased region" description="Acidic residues" evidence="1">
    <location>
        <begin position="10"/>
        <end position="27"/>
    </location>
</feature>
<protein>
    <submittedName>
        <fullName evidence="2">Uncharacterized protein</fullName>
    </submittedName>
</protein>
<name>A0A2S9Y5Q0_9BACT</name>
<accession>A0A2S9Y5Q0</accession>
<reference evidence="2 3" key="1">
    <citation type="submission" date="2018-03" db="EMBL/GenBank/DDBJ databases">
        <title>Draft Genome Sequences of the Obligatory Marine Myxobacteria Enhygromyxa salina SWB007.</title>
        <authorList>
            <person name="Poehlein A."/>
            <person name="Moghaddam J.A."/>
            <person name="Harms H."/>
            <person name="Alanjari M."/>
            <person name="Koenig G.M."/>
            <person name="Daniel R."/>
            <person name="Schaeberle T.F."/>
        </authorList>
    </citation>
    <scope>NUCLEOTIDE SEQUENCE [LARGE SCALE GENOMIC DNA]</scope>
    <source>
        <strain evidence="2 3">SWB007</strain>
    </source>
</reference>